<dbReference type="Pfam" id="PF07729">
    <property type="entry name" value="FCD"/>
    <property type="match status" value="1"/>
</dbReference>
<dbReference type="STRING" id="1938817.SAMN06296008_102162"/>
<dbReference type="GO" id="GO:0003700">
    <property type="term" value="F:DNA-binding transcription factor activity"/>
    <property type="evidence" value="ECO:0007669"/>
    <property type="project" value="InterPro"/>
</dbReference>
<dbReference type="SMART" id="SM00895">
    <property type="entry name" value="FCD"/>
    <property type="match status" value="1"/>
</dbReference>
<dbReference type="EMBL" id="FWXJ01000002">
    <property type="protein sequence ID" value="SMC33039.1"/>
    <property type="molecule type" value="Genomic_DNA"/>
</dbReference>
<feature type="coiled-coil region" evidence="4">
    <location>
        <begin position="197"/>
        <end position="224"/>
    </location>
</feature>
<evidence type="ECO:0000256" key="4">
    <source>
        <dbReference type="SAM" id="Coils"/>
    </source>
</evidence>
<dbReference type="RefSeq" id="WP_084282473.1">
    <property type="nucleotide sequence ID" value="NZ_FWXJ01000002.1"/>
</dbReference>
<dbReference type="InterPro" id="IPR008920">
    <property type="entry name" value="TF_FadR/GntR_C"/>
</dbReference>
<protein>
    <submittedName>
        <fullName evidence="7">Transcriptional regulator, GntR family</fullName>
    </submittedName>
</protein>
<dbReference type="Pfam" id="PF00392">
    <property type="entry name" value="GntR"/>
    <property type="match status" value="1"/>
</dbReference>
<keyword evidence="1" id="KW-0805">Transcription regulation</keyword>
<evidence type="ECO:0000313" key="8">
    <source>
        <dbReference type="Proteomes" id="UP000192708"/>
    </source>
</evidence>
<name>A0A1W1YA74_9BURK</name>
<dbReference type="AlphaFoldDB" id="A0A1W1YA74"/>
<gene>
    <name evidence="7" type="ORF">SAMN06296008_102162</name>
</gene>
<evidence type="ECO:0000256" key="5">
    <source>
        <dbReference type="SAM" id="MobiDB-lite"/>
    </source>
</evidence>
<reference evidence="7 8" key="1">
    <citation type="submission" date="2017-04" db="EMBL/GenBank/DDBJ databases">
        <authorList>
            <person name="Afonso C.L."/>
            <person name="Miller P.J."/>
            <person name="Scott M.A."/>
            <person name="Spackman E."/>
            <person name="Goraichik I."/>
            <person name="Dimitrov K.M."/>
            <person name="Suarez D.L."/>
            <person name="Swayne D.E."/>
        </authorList>
    </citation>
    <scope>NUCLEOTIDE SEQUENCE [LARGE SCALE GENOMIC DNA]</scope>
    <source>
        <strain evidence="7 8">VK13</strain>
    </source>
</reference>
<feature type="region of interest" description="Disordered" evidence="5">
    <location>
        <begin position="1"/>
        <end position="36"/>
    </location>
</feature>
<dbReference type="InterPro" id="IPR011711">
    <property type="entry name" value="GntR_C"/>
</dbReference>
<evidence type="ECO:0000259" key="6">
    <source>
        <dbReference type="PROSITE" id="PS50949"/>
    </source>
</evidence>
<dbReference type="Gene3D" id="1.10.10.10">
    <property type="entry name" value="Winged helix-like DNA-binding domain superfamily/Winged helix DNA-binding domain"/>
    <property type="match status" value="1"/>
</dbReference>
<dbReference type="SUPFAM" id="SSF46785">
    <property type="entry name" value="Winged helix' DNA-binding domain"/>
    <property type="match status" value="1"/>
</dbReference>
<dbReference type="InterPro" id="IPR036388">
    <property type="entry name" value="WH-like_DNA-bd_sf"/>
</dbReference>
<feature type="compositionally biased region" description="Basic and acidic residues" evidence="5">
    <location>
        <begin position="12"/>
        <end position="21"/>
    </location>
</feature>
<accession>A0A1W1YA74</accession>
<dbReference type="CDD" id="cd07377">
    <property type="entry name" value="WHTH_GntR"/>
    <property type="match status" value="1"/>
</dbReference>
<organism evidence="7 8">
    <name type="scientific">Polynucleobacter kasalickyi</name>
    <dbReference type="NCBI Taxonomy" id="1938817"/>
    <lineage>
        <taxon>Bacteria</taxon>
        <taxon>Pseudomonadati</taxon>
        <taxon>Pseudomonadota</taxon>
        <taxon>Betaproteobacteria</taxon>
        <taxon>Burkholderiales</taxon>
        <taxon>Burkholderiaceae</taxon>
        <taxon>Polynucleobacter</taxon>
    </lineage>
</organism>
<evidence type="ECO:0000256" key="2">
    <source>
        <dbReference type="ARBA" id="ARBA00023125"/>
    </source>
</evidence>
<keyword evidence="2" id="KW-0238">DNA-binding</keyword>
<dbReference type="Gene3D" id="1.20.120.530">
    <property type="entry name" value="GntR ligand-binding domain-like"/>
    <property type="match status" value="1"/>
</dbReference>
<keyword evidence="3" id="KW-0804">Transcription</keyword>
<feature type="compositionally biased region" description="Polar residues" evidence="5">
    <location>
        <begin position="1"/>
        <end position="11"/>
    </location>
</feature>
<dbReference type="PRINTS" id="PR00035">
    <property type="entry name" value="HTHGNTR"/>
</dbReference>
<dbReference type="InterPro" id="IPR036390">
    <property type="entry name" value="WH_DNA-bd_sf"/>
</dbReference>
<evidence type="ECO:0000256" key="1">
    <source>
        <dbReference type="ARBA" id="ARBA00023015"/>
    </source>
</evidence>
<dbReference type="OrthoDB" id="8680857at2"/>
<dbReference type="SMART" id="SM00345">
    <property type="entry name" value="HTH_GNTR"/>
    <property type="match status" value="1"/>
</dbReference>
<evidence type="ECO:0000256" key="3">
    <source>
        <dbReference type="ARBA" id="ARBA00023163"/>
    </source>
</evidence>
<evidence type="ECO:0000313" key="7">
    <source>
        <dbReference type="EMBL" id="SMC33039.1"/>
    </source>
</evidence>
<sequence length="250" mass="28622">MASSKSPVTTDHQPKGADVKKSIKKRSTKEDSTSLSEQAYQAIRKAIRQRRFRSGDRLIENELAEMLGFSRTPVREALARLQVEGLAAENGQRGFMIVEFDHVIVTELFVMREVLEGTAAKLATRNAQDTEISWIRYLHDQYSDLIQSGKPAHLITEKNRQFHEALSLCAHNRFLLKMLEPIHDALGLLGESSLMDQKRVQENLEDHEKIVKALELRDANLAEESAKKHIQNAYAFRIKRMFEDSHDELK</sequence>
<dbReference type="PANTHER" id="PTHR43537">
    <property type="entry name" value="TRANSCRIPTIONAL REGULATOR, GNTR FAMILY"/>
    <property type="match status" value="1"/>
</dbReference>
<dbReference type="GO" id="GO:0003677">
    <property type="term" value="F:DNA binding"/>
    <property type="evidence" value="ECO:0007669"/>
    <property type="project" value="UniProtKB-KW"/>
</dbReference>
<proteinExistence type="predicted"/>
<dbReference type="SUPFAM" id="SSF48008">
    <property type="entry name" value="GntR ligand-binding domain-like"/>
    <property type="match status" value="1"/>
</dbReference>
<feature type="domain" description="HTH gntR-type" evidence="6">
    <location>
        <begin position="33"/>
        <end position="100"/>
    </location>
</feature>
<dbReference type="Proteomes" id="UP000192708">
    <property type="component" value="Unassembled WGS sequence"/>
</dbReference>
<keyword evidence="4" id="KW-0175">Coiled coil</keyword>
<dbReference type="InterPro" id="IPR000524">
    <property type="entry name" value="Tscrpt_reg_HTH_GntR"/>
</dbReference>
<dbReference type="PROSITE" id="PS50949">
    <property type="entry name" value="HTH_GNTR"/>
    <property type="match status" value="1"/>
</dbReference>
<keyword evidence="8" id="KW-1185">Reference proteome</keyword>
<dbReference type="PANTHER" id="PTHR43537:SF49">
    <property type="entry name" value="TRANSCRIPTIONAL REGULATORY PROTEIN"/>
    <property type="match status" value="1"/>
</dbReference>